<evidence type="ECO:0000259" key="2">
    <source>
        <dbReference type="Pfam" id="PF00535"/>
    </source>
</evidence>
<sequence>MTGGAAIGLPPIRHNDYSPLRPPALGGWEPSLPVSVVIPAHGGQHRLDLVLAALAAQTYPDRLLEVIVVDDGSDPPLRLPEIAPPDTRIVTADPGGWGTSHAVNTGAAVAGGAVLHRLDSDMVVCREHVEALARWHHLSDHVVTIGAKKFVEEPAVEPARLHEAVRAGALGDVFDLSSALPSSTEETIARLDGLRASRNPYHVCTGPTVALRREVFHAVGGLDPAVPRGEDTEFAYRLAQHGVVFVPDMEARAVHLGLPAQRLDRDRAVRLVAPYLAHRVPLRRDLRKDRGRRWLVPYVEVVLHVDGAGQEQVREAVGAALSGSVGDVVVTLVAPWPDPAAGRRPAPGDPAFELRLMREHFSHDDRVRLADRVSPTPAPIPFRYTGPVSVPPAPRTLERMIEALQRDRLGMLVVDLADGGTAVLQRTEALGRARLLGACGVTAVTASIEATHGVRRADRAEFWPAARPDTARQDTARQDAAGAGTPQGTARPGGARPDRGRPAAKSPEPDRPGPRAPGRPGHGKAEPERRAPADPALRGPRSPRTLLSRLRAVLGEG</sequence>
<dbReference type="EMBL" id="BAAAUT010000100">
    <property type="protein sequence ID" value="GAA3166599.1"/>
    <property type="molecule type" value="Genomic_DNA"/>
</dbReference>
<dbReference type="RefSeq" id="WP_344866703.1">
    <property type="nucleotide sequence ID" value="NZ_BAAAUT010000100.1"/>
</dbReference>
<organism evidence="3 4">
    <name type="scientific">Planomonospora alba</name>
    <dbReference type="NCBI Taxonomy" id="161354"/>
    <lineage>
        <taxon>Bacteria</taxon>
        <taxon>Bacillati</taxon>
        <taxon>Actinomycetota</taxon>
        <taxon>Actinomycetes</taxon>
        <taxon>Streptosporangiales</taxon>
        <taxon>Streptosporangiaceae</taxon>
        <taxon>Planomonospora</taxon>
    </lineage>
</organism>
<dbReference type="PANTHER" id="PTHR43685:SF2">
    <property type="entry name" value="GLYCOSYLTRANSFERASE 2-LIKE DOMAIN-CONTAINING PROTEIN"/>
    <property type="match status" value="1"/>
</dbReference>
<evidence type="ECO:0000313" key="4">
    <source>
        <dbReference type="Proteomes" id="UP001500320"/>
    </source>
</evidence>
<keyword evidence="4" id="KW-1185">Reference proteome</keyword>
<reference evidence="4" key="1">
    <citation type="journal article" date="2019" name="Int. J. Syst. Evol. Microbiol.">
        <title>The Global Catalogue of Microorganisms (GCM) 10K type strain sequencing project: providing services to taxonomists for standard genome sequencing and annotation.</title>
        <authorList>
            <consortium name="The Broad Institute Genomics Platform"/>
            <consortium name="The Broad Institute Genome Sequencing Center for Infectious Disease"/>
            <person name="Wu L."/>
            <person name="Ma J."/>
        </authorList>
    </citation>
    <scope>NUCLEOTIDE SEQUENCE [LARGE SCALE GENOMIC DNA]</scope>
    <source>
        <strain evidence="4">JCM 9373</strain>
    </source>
</reference>
<dbReference type="InterPro" id="IPR001173">
    <property type="entry name" value="Glyco_trans_2-like"/>
</dbReference>
<proteinExistence type="predicted"/>
<comment type="caution">
    <text evidence="3">The sequence shown here is derived from an EMBL/GenBank/DDBJ whole genome shotgun (WGS) entry which is preliminary data.</text>
</comment>
<dbReference type="Pfam" id="PF00535">
    <property type="entry name" value="Glycos_transf_2"/>
    <property type="match status" value="1"/>
</dbReference>
<evidence type="ECO:0000313" key="3">
    <source>
        <dbReference type="EMBL" id="GAA3166599.1"/>
    </source>
</evidence>
<dbReference type="SUPFAM" id="SSF53448">
    <property type="entry name" value="Nucleotide-diphospho-sugar transferases"/>
    <property type="match status" value="1"/>
</dbReference>
<feature type="compositionally biased region" description="Basic and acidic residues" evidence="1">
    <location>
        <begin position="496"/>
        <end position="513"/>
    </location>
</feature>
<dbReference type="PANTHER" id="PTHR43685">
    <property type="entry name" value="GLYCOSYLTRANSFERASE"/>
    <property type="match status" value="1"/>
</dbReference>
<gene>
    <name evidence="3" type="ORF">GCM10010466_66750</name>
</gene>
<dbReference type="Gene3D" id="3.90.550.10">
    <property type="entry name" value="Spore Coat Polysaccharide Biosynthesis Protein SpsA, Chain A"/>
    <property type="match status" value="1"/>
</dbReference>
<name>A0ABP6P426_9ACTN</name>
<accession>A0ABP6P426</accession>
<feature type="region of interest" description="Disordered" evidence="1">
    <location>
        <begin position="459"/>
        <end position="547"/>
    </location>
</feature>
<dbReference type="InterPro" id="IPR050834">
    <property type="entry name" value="Glycosyltransf_2"/>
</dbReference>
<protein>
    <recommendedName>
        <fullName evidence="2">Glycosyltransferase 2-like domain-containing protein</fullName>
    </recommendedName>
</protein>
<evidence type="ECO:0000256" key="1">
    <source>
        <dbReference type="SAM" id="MobiDB-lite"/>
    </source>
</evidence>
<feature type="compositionally biased region" description="Low complexity" evidence="1">
    <location>
        <begin position="533"/>
        <end position="547"/>
    </location>
</feature>
<dbReference type="InterPro" id="IPR029044">
    <property type="entry name" value="Nucleotide-diphossugar_trans"/>
</dbReference>
<dbReference type="Proteomes" id="UP001500320">
    <property type="component" value="Unassembled WGS sequence"/>
</dbReference>
<feature type="domain" description="Glycosyltransferase 2-like" evidence="2">
    <location>
        <begin position="35"/>
        <end position="218"/>
    </location>
</feature>
<feature type="compositionally biased region" description="Basic and acidic residues" evidence="1">
    <location>
        <begin position="523"/>
        <end position="532"/>
    </location>
</feature>